<proteinExistence type="predicted"/>
<dbReference type="OrthoDB" id="6287725at2759"/>
<dbReference type="GO" id="GO:0031175">
    <property type="term" value="P:neuron projection development"/>
    <property type="evidence" value="ECO:0007669"/>
    <property type="project" value="TreeGrafter"/>
</dbReference>
<accession>A0A8S4A524</accession>
<organism evidence="2 3">
    <name type="scientific">Candidula unifasciata</name>
    <dbReference type="NCBI Taxonomy" id="100452"/>
    <lineage>
        <taxon>Eukaryota</taxon>
        <taxon>Metazoa</taxon>
        <taxon>Spiralia</taxon>
        <taxon>Lophotrochozoa</taxon>
        <taxon>Mollusca</taxon>
        <taxon>Gastropoda</taxon>
        <taxon>Heterobranchia</taxon>
        <taxon>Euthyneura</taxon>
        <taxon>Panpulmonata</taxon>
        <taxon>Eupulmonata</taxon>
        <taxon>Stylommatophora</taxon>
        <taxon>Helicina</taxon>
        <taxon>Helicoidea</taxon>
        <taxon>Geomitridae</taxon>
        <taxon>Candidula</taxon>
    </lineage>
</organism>
<feature type="non-terminal residue" evidence="2">
    <location>
        <position position="1"/>
    </location>
</feature>
<evidence type="ECO:0000313" key="3">
    <source>
        <dbReference type="Proteomes" id="UP000678393"/>
    </source>
</evidence>
<dbReference type="GO" id="GO:0005938">
    <property type="term" value="C:cell cortex"/>
    <property type="evidence" value="ECO:0007669"/>
    <property type="project" value="TreeGrafter"/>
</dbReference>
<reference evidence="2" key="1">
    <citation type="submission" date="2021-04" db="EMBL/GenBank/DDBJ databases">
        <authorList>
            <consortium name="Molecular Ecology Group"/>
        </authorList>
    </citation>
    <scope>NUCLEOTIDE SEQUENCE</scope>
</reference>
<protein>
    <recommendedName>
        <fullName evidence="1">Cell morphogenesis protein N-terminal domain-containing protein</fullName>
    </recommendedName>
</protein>
<dbReference type="PANTHER" id="PTHR12295">
    <property type="entry name" value="FURRY-RELATED"/>
    <property type="match status" value="1"/>
</dbReference>
<evidence type="ECO:0000259" key="1">
    <source>
        <dbReference type="Pfam" id="PF14222"/>
    </source>
</evidence>
<name>A0A8S4A524_9EUPU</name>
<evidence type="ECO:0000313" key="2">
    <source>
        <dbReference type="EMBL" id="CAG5134076.1"/>
    </source>
</evidence>
<sequence>MSQSGSGGTSSSPSSQASTYEIVKFPWRRESAQDIVIPGVSKDAKSGEFILQNLFLEFCRVTERRIEIVLAEPLERPLSKSLQRGEDAQFDQILNALGNVAEHCLPSILKTIIAWYNRQMRDDSPLLDSRQRHRSKGSKDYICERRDLALEFIYCLVLIEVLSKLSYHPGHEDLVGYIIDQCFKHFKYRDGLQSNPNATNVNIISDLYAEVLGVLANSRFLAVRKKFMSELKELKLRDQTPYTAQSIISLLMGLKFFRVKMHPIEEFELCVQLLLELGHYFLEVKDRDIKHALAGLLVEILLPVAATAKNEVNIPVLKKLAEDLYSVTVDMATKRKHTL</sequence>
<dbReference type="GO" id="GO:0030427">
    <property type="term" value="C:site of polarized growth"/>
    <property type="evidence" value="ECO:0007669"/>
    <property type="project" value="TreeGrafter"/>
</dbReference>
<feature type="domain" description="Cell morphogenesis protein N-terminal" evidence="1">
    <location>
        <begin position="144"/>
        <end position="338"/>
    </location>
</feature>
<dbReference type="GO" id="GO:0000902">
    <property type="term" value="P:cell morphogenesis"/>
    <property type="evidence" value="ECO:0007669"/>
    <property type="project" value="InterPro"/>
</dbReference>
<dbReference type="PANTHER" id="PTHR12295:SF30">
    <property type="entry name" value="PROTEIN FURRY"/>
    <property type="match status" value="1"/>
</dbReference>
<comment type="caution">
    <text evidence="2">The sequence shown here is derived from an EMBL/GenBank/DDBJ whole genome shotgun (WGS) entry which is preliminary data.</text>
</comment>
<dbReference type="Pfam" id="PF14222">
    <property type="entry name" value="MOR2-PAG1_N"/>
    <property type="match status" value="1"/>
</dbReference>
<dbReference type="InterPro" id="IPR039867">
    <property type="entry name" value="Furry/Tao3/Mor2"/>
</dbReference>
<dbReference type="InterPro" id="IPR025614">
    <property type="entry name" value="Cell_morpho_N"/>
</dbReference>
<keyword evidence="3" id="KW-1185">Reference proteome</keyword>
<dbReference type="AlphaFoldDB" id="A0A8S4A524"/>
<dbReference type="Proteomes" id="UP000678393">
    <property type="component" value="Unassembled WGS sequence"/>
</dbReference>
<dbReference type="EMBL" id="CAJHNH020006768">
    <property type="protein sequence ID" value="CAG5134076.1"/>
    <property type="molecule type" value="Genomic_DNA"/>
</dbReference>
<gene>
    <name evidence="2" type="ORF">CUNI_LOCUS19634</name>
</gene>